<sequence>MSGHVAVSREGDGRFADRLHPEAPAPTRYARGVGFEPWERGNEHSERVTAQRRAGERAGVGGTPTFSVNGMRYEGSYDLAGLSGAVGPALERAAAGPGAALRDRCEPRREEDG</sequence>
<accession>A0A7W3QS91</accession>
<feature type="region of interest" description="Disordered" evidence="1">
    <location>
        <begin position="1"/>
        <end position="67"/>
    </location>
</feature>
<keyword evidence="3" id="KW-1185">Reference proteome</keyword>
<dbReference type="SUPFAM" id="SSF52833">
    <property type="entry name" value="Thioredoxin-like"/>
    <property type="match status" value="1"/>
</dbReference>
<feature type="region of interest" description="Disordered" evidence="1">
    <location>
        <begin position="93"/>
        <end position="113"/>
    </location>
</feature>
<protein>
    <recommendedName>
        <fullName evidence="4">DSBA-like thioredoxin domain-containing protein</fullName>
    </recommendedName>
</protein>
<comment type="caution">
    <text evidence="2">The sequence shown here is derived from an EMBL/GenBank/DDBJ whole genome shotgun (WGS) entry which is preliminary data.</text>
</comment>
<feature type="compositionally biased region" description="Basic and acidic residues" evidence="1">
    <location>
        <begin position="37"/>
        <end position="56"/>
    </location>
</feature>
<dbReference type="RefSeq" id="WP_182849404.1">
    <property type="nucleotide sequence ID" value="NZ_BAAALP010000067.1"/>
</dbReference>
<evidence type="ECO:0000313" key="2">
    <source>
        <dbReference type="EMBL" id="MBA8957599.1"/>
    </source>
</evidence>
<dbReference type="InterPro" id="IPR036249">
    <property type="entry name" value="Thioredoxin-like_sf"/>
</dbReference>
<dbReference type="CDD" id="cd02972">
    <property type="entry name" value="DsbA_family"/>
    <property type="match status" value="1"/>
</dbReference>
<organism evidence="2 3">
    <name type="scientific">Actinomadura namibiensis</name>
    <dbReference type="NCBI Taxonomy" id="182080"/>
    <lineage>
        <taxon>Bacteria</taxon>
        <taxon>Bacillati</taxon>
        <taxon>Actinomycetota</taxon>
        <taxon>Actinomycetes</taxon>
        <taxon>Streptosporangiales</taxon>
        <taxon>Thermomonosporaceae</taxon>
        <taxon>Actinomadura</taxon>
    </lineage>
</organism>
<gene>
    <name evidence="2" type="ORF">HNR61_009294</name>
</gene>
<dbReference type="Proteomes" id="UP000572680">
    <property type="component" value="Unassembled WGS sequence"/>
</dbReference>
<feature type="compositionally biased region" description="Basic and acidic residues" evidence="1">
    <location>
        <begin position="101"/>
        <end position="113"/>
    </location>
</feature>
<dbReference type="AlphaFoldDB" id="A0A7W3QS91"/>
<name>A0A7W3QS91_ACTNM</name>
<dbReference type="Gene3D" id="3.40.30.10">
    <property type="entry name" value="Glutaredoxin"/>
    <property type="match status" value="1"/>
</dbReference>
<dbReference type="EMBL" id="JACJIA010000026">
    <property type="protein sequence ID" value="MBA8957599.1"/>
    <property type="molecule type" value="Genomic_DNA"/>
</dbReference>
<feature type="compositionally biased region" description="Basic and acidic residues" evidence="1">
    <location>
        <begin position="7"/>
        <end position="21"/>
    </location>
</feature>
<proteinExistence type="predicted"/>
<evidence type="ECO:0008006" key="4">
    <source>
        <dbReference type="Google" id="ProtNLM"/>
    </source>
</evidence>
<evidence type="ECO:0000313" key="3">
    <source>
        <dbReference type="Proteomes" id="UP000572680"/>
    </source>
</evidence>
<evidence type="ECO:0000256" key="1">
    <source>
        <dbReference type="SAM" id="MobiDB-lite"/>
    </source>
</evidence>
<reference evidence="2 3" key="1">
    <citation type="submission" date="2020-08" db="EMBL/GenBank/DDBJ databases">
        <title>Genomic Encyclopedia of Type Strains, Phase IV (KMG-IV): sequencing the most valuable type-strain genomes for metagenomic binning, comparative biology and taxonomic classification.</title>
        <authorList>
            <person name="Goeker M."/>
        </authorList>
    </citation>
    <scope>NUCLEOTIDE SEQUENCE [LARGE SCALE GENOMIC DNA]</scope>
    <source>
        <strain evidence="2 3">DSM 44197</strain>
    </source>
</reference>